<dbReference type="PANTHER" id="PTHR43177:SF3">
    <property type="entry name" value="PROTEIN NRFC HOMOLOG"/>
    <property type="match status" value="1"/>
</dbReference>
<evidence type="ECO:0000313" key="7">
    <source>
        <dbReference type="EMBL" id="KKK97749.1"/>
    </source>
</evidence>
<keyword evidence="3" id="KW-0408">Iron</keyword>
<dbReference type="PROSITE" id="PS51318">
    <property type="entry name" value="TAT"/>
    <property type="match status" value="1"/>
</dbReference>
<reference evidence="7" key="1">
    <citation type="journal article" date="2015" name="Nature">
        <title>Complex archaea that bridge the gap between prokaryotes and eukaryotes.</title>
        <authorList>
            <person name="Spang A."/>
            <person name="Saw J.H."/>
            <person name="Jorgensen S.L."/>
            <person name="Zaremba-Niedzwiedzka K."/>
            <person name="Martijn J."/>
            <person name="Lind A.E."/>
            <person name="van Eijk R."/>
            <person name="Schleper C."/>
            <person name="Guy L."/>
            <person name="Ettema T.J."/>
        </authorList>
    </citation>
    <scope>NUCLEOTIDE SEQUENCE</scope>
</reference>
<dbReference type="InterPro" id="IPR006311">
    <property type="entry name" value="TAT_signal"/>
</dbReference>
<evidence type="ECO:0000256" key="5">
    <source>
        <dbReference type="SAM" id="Phobius"/>
    </source>
</evidence>
<evidence type="ECO:0000256" key="2">
    <source>
        <dbReference type="ARBA" id="ARBA00022723"/>
    </source>
</evidence>
<evidence type="ECO:0000256" key="3">
    <source>
        <dbReference type="ARBA" id="ARBA00023004"/>
    </source>
</evidence>
<feature type="transmembrane region" description="Helical" evidence="5">
    <location>
        <begin position="29"/>
        <end position="47"/>
    </location>
</feature>
<dbReference type="SUPFAM" id="SSF54862">
    <property type="entry name" value="4Fe-4S ferredoxins"/>
    <property type="match status" value="1"/>
</dbReference>
<dbReference type="EMBL" id="LAZR01045912">
    <property type="protein sequence ID" value="KKK97749.1"/>
    <property type="molecule type" value="Genomic_DNA"/>
</dbReference>
<dbReference type="GO" id="GO:0046872">
    <property type="term" value="F:metal ion binding"/>
    <property type="evidence" value="ECO:0007669"/>
    <property type="project" value="UniProtKB-KW"/>
</dbReference>
<comment type="caution">
    <text evidence="7">The sequence shown here is derived from an EMBL/GenBank/DDBJ whole genome shotgun (WGS) entry which is preliminary data.</text>
</comment>
<keyword evidence="2" id="KW-0479">Metal-binding</keyword>
<sequence>MKEDQGSERGLRPQGVGGRKVNRRGVLRLLGLGALSVAPLPLLPSLLRATVGRGLVRSQGEAARAPNGRIRQWTMIIDLRYCDGCQSVGKPPQCTAACIEGHFAPEPMEWIQIYEGELPGGGSQFIPTPCQQCQNPPCVNVCPVGATFSTPEGTVLIDQNRCIGCRICMAACPYDRRFFNWGTAPVPPESRLADYSPEHQVPPKKGTVMKCDFCPDMARAGTLPYCVQGCPNRAIYYGDLEEDIATNGKDIVAASRFLSENQAYRLKEDMGTKPRVYYIPGHGEAVERDVFTEGRLPTEWPWIERVKGAKTWGR</sequence>
<protein>
    <recommendedName>
        <fullName evidence="6">4Fe-4S ferredoxin-type domain-containing protein</fullName>
    </recommendedName>
</protein>
<organism evidence="7">
    <name type="scientific">marine sediment metagenome</name>
    <dbReference type="NCBI Taxonomy" id="412755"/>
    <lineage>
        <taxon>unclassified sequences</taxon>
        <taxon>metagenomes</taxon>
        <taxon>ecological metagenomes</taxon>
    </lineage>
</organism>
<dbReference type="Gene3D" id="3.30.70.20">
    <property type="match status" value="2"/>
</dbReference>
<dbReference type="Pfam" id="PF13247">
    <property type="entry name" value="Fer4_11"/>
    <property type="match status" value="2"/>
</dbReference>
<dbReference type="CDD" id="cd10551">
    <property type="entry name" value="PsrB"/>
    <property type="match status" value="1"/>
</dbReference>
<evidence type="ECO:0000256" key="4">
    <source>
        <dbReference type="ARBA" id="ARBA00023014"/>
    </source>
</evidence>
<dbReference type="GO" id="GO:0051539">
    <property type="term" value="F:4 iron, 4 sulfur cluster binding"/>
    <property type="evidence" value="ECO:0007669"/>
    <property type="project" value="UniProtKB-KW"/>
</dbReference>
<dbReference type="InterPro" id="IPR017900">
    <property type="entry name" value="4Fe4S_Fe_S_CS"/>
</dbReference>
<evidence type="ECO:0000256" key="1">
    <source>
        <dbReference type="ARBA" id="ARBA00022485"/>
    </source>
</evidence>
<keyword evidence="5" id="KW-1133">Transmembrane helix</keyword>
<feature type="domain" description="4Fe-4S ferredoxin-type" evidence="6">
    <location>
        <begin position="153"/>
        <end position="182"/>
    </location>
</feature>
<gene>
    <name evidence="7" type="ORF">LCGC14_2649650</name>
</gene>
<dbReference type="InterPro" id="IPR017896">
    <property type="entry name" value="4Fe4S_Fe-S-bd"/>
</dbReference>
<accession>A0A0F9C5J2</accession>
<dbReference type="AlphaFoldDB" id="A0A0F9C5J2"/>
<keyword evidence="5" id="KW-0812">Transmembrane</keyword>
<evidence type="ECO:0000259" key="6">
    <source>
        <dbReference type="PROSITE" id="PS51379"/>
    </source>
</evidence>
<keyword evidence="5" id="KW-0472">Membrane</keyword>
<name>A0A0F9C5J2_9ZZZZ</name>
<keyword evidence="1" id="KW-0004">4Fe-4S</keyword>
<keyword evidence="4" id="KW-0411">Iron-sulfur</keyword>
<proteinExistence type="predicted"/>
<dbReference type="PANTHER" id="PTHR43177">
    <property type="entry name" value="PROTEIN NRFC"/>
    <property type="match status" value="1"/>
</dbReference>
<dbReference type="PROSITE" id="PS00198">
    <property type="entry name" value="4FE4S_FER_1"/>
    <property type="match status" value="1"/>
</dbReference>
<feature type="domain" description="4Fe-4S ferredoxin-type" evidence="6">
    <location>
        <begin position="121"/>
        <end position="152"/>
    </location>
</feature>
<dbReference type="PROSITE" id="PS51379">
    <property type="entry name" value="4FE4S_FER_2"/>
    <property type="match status" value="2"/>
</dbReference>
<dbReference type="InterPro" id="IPR050954">
    <property type="entry name" value="ET_IronSulfur_Cluster-Binding"/>
</dbReference>